<gene>
    <name evidence="1" type="ORF">ABT272_17685</name>
</gene>
<dbReference type="EMBL" id="JBEPAZ010000013">
    <property type="protein sequence ID" value="MER6429554.1"/>
    <property type="molecule type" value="Genomic_DNA"/>
</dbReference>
<evidence type="ECO:0000313" key="2">
    <source>
        <dbReference type="Proteomes" id="UP001470023"/>
    </source>
</evidence>
<keyword evidence="2" id="KW-1185">Reference proteome</keyword>
<organism evidence="1 2">
    <name type="scientific">Streptomyces sp. 900105245</name>
    <dbReference type="NCBI Taxonomy" id="3154379"/>
    <lineage>
        <taxon>Bacteria</taxon>
        <taxon>Bacillati</taxon>
        <taxon>Actinomycetota</taxon>
        <taxon>Actinomycetes</taxon>
        <taxon>Kitasatosporales</taxon>
        <taxon>Streptomycetaceae</taxon>
        <taxon>Streptomyces</taxon>
    </lineage>
</organism>
<proteinExistence type="predicted"/>
<dbReference type="Proteomes" id="UP001470023">
    <property type="component" value="Unassembled WGS sequence"/>
</dbReference>
<name>A0ABV1U759_9ACTN</name>
<accession>A0ABV1U759</accession>
<sequence>MPRRRPGEVRTALCQRHRTHAATTVIDGLSRGALGEIDRLERTRAYLGPGEVAAAVRLWKEYVRTPERLLWQDHERGNSHWDCCGGDPWEARALLGTVTHALSARSARELRAVVARSDGVWGSAVG</sequence>
<reference evidence="1 2" key="1">
    <citation type="submission" date="2024-06" db="EMBL/GenBank/DDBJ databases">
        <title>The Natural Products Discovery Center: Release of the First 8490 Sequenced Strains for Exploring Actinobacteria Biosynthetic Diversity.</title>
        <authorList>
            <person name="Kalkreuter E."/>
            <person name="Kautsar S.A."/>
            <person name="Yang D."/>
            <person name="Bader C.D."/>
            <person name="Teijaro C.N."/>
            <person name="Fluegel L."/>
            <person name="Davis C.M."/>
            <person name="Simpson J.R."/>
            <person name="Lauterbach L."/>
            <person name="Steele A.D."/>
            <person name="Gui C."/>
            <person name="Meng S."/>
            <person name="Li G."/>
            <person name="Viehrig K."/>
            <person name="Ye F."/>
            <person name="Su P."/>
            <person name="Kiefer A.F."/>
            <person name="Nichols A."/>
            <person name="Cepeda A.J."/>
            <person name="Yan W."/>
            <person name="Fan B."/>
            <person name="Jiang Y."/>
            <person name="Adhikari A."/>
            <person name="Zheng C.-J."/>
            <person name="Schuster L."/>
            <person name="Cowan T.M."/>
            <person name="Smanski M.J."/>
            <person name="Chevrette M.G."/>
            <person name="De Carvalho L.P.S."/>
            <person name="Shen B."/>
        </authorList>
    </citation>
    <scope>NUCLEOTIDE SEQUENCE [LARGE SCALE GENOMIC DNA]</scope>
    <source>
        <strain evidence="1 2">NPDC001166</strain>
    </source>
</reference>
<protein>
    <submittedName>
        <fullName evidence="1">Uncharacterized protein</fullName>
    </submittedName>
</protein>
<dbReference type="RefSeq" id="WP_351946059.1">
    <property type="nucleotide sequence ID" value="NZ_JBEOYA010000136.1"/>
</dbReference>
<evidence type="ECO:0000313" key="1">
    <source>
        <dbReference type="EMBL" id="MER6429554.1"/>
    </source>
</evidence>
<comment type="caution">
    <text evidence="1">The sequence shown here is derived from an EMBL/GenBank/DDBJ whole genome shotgun (WGS) entry which is preliminary data.</text>
</comment>